<evidence type="ECO:0000313" key="2">
    <source>
        <dbReference type="EMBL" id="KAK3082945.1"/>
    </source>
</evidence>
<dbReference type="PANTHER" id="PTHR45902">
    <property type="entry name" value="LATROPHILIN RECEPTOR-LIKE PROTEIN A"/>
    <property type="match status" value="1"/>
</dbReference>
<dbReference type="PANTHER" id="PTHR45902:SF1">
    <property type="entry name" value="LATROPHILIN RECEPTOR-LIKE PROTEIN A"/>
    <property type="match status" value="1"/>
</dbReference>
<dbReference type="AlphaFoldDB" id="A0AA88XKW3"/>
<accession>A0AA88XKW3</accession>
<reference evidence="2" key="1">
    <citation type="submission" date="2019-08" db="EMBL/GenBank/DDBJ databases">
        <title>The improved chromosome-level genome for the pearl oyster Pinctada fucata martensii using PacBio sequencing and Hi-C.</title>
        <authorList>
            <person name="Zheng Z."/>
        </authorList>
    </citation>
    <scope>NUCLEOTIDE SEQUENCE</scope>
    <source>
        <strain evidence="2">ZZ-2019</strain>
        <tissue evidence="2">Adductor muscle</tissue>
    </source>
</reference>
<keyword evidence="3" id="KW-1185">Reference proteome</keyword>
<evidence type="ECO:0000256" key="1">
    <source>
        <dbReference type="SAM" id="SignalP"/>
    </source>
</evidence>
<evidence type="ECO:0000313" key="3">
    <source>
        <dbReference type="Proteomes" id="UP001186944"/>
    </source>
</evidence>
<dbReference type="InterPro" id="IPR053231">
    <property type="entry name" value="GPCR_LN-TM7"/>
</dbReference>
<protein>
    <recommendedName>
        <fullName evidence="4">SMB domain-containing protein</fullName>
    </recommendedName>
</protein>
<dbReference type="Proteomes" id="UP001186944">
    <property type="component" value="Unassembled WGS sequence"/>
</dbReference>
<name>A0AA88XKW3_PINIB</name>
<evidence type="ECO:0008006" key="4">
    <source>
        <dbReference type="Google" id="ProtNLM"/>
    </source>
</evidence>
<dbReference type="EMBL" id="VSWD01000014">
    <property type="protein sequence ID" value="KAK3082945.1"/>
    <property type="molecule type" value="Genomic_DNA"/>
</dbReference>
<comment type="caution">
    <text evidence="2">The sequence shown here is derived from an EMBL/GenBank/DDBJ whole genome shotgun (WGS) entry which is preliminary data.</text>
</comment>
<organism evidence="2 3">
    <name type="scientific">Pinctada imbricata</name>
    <name type="common">Atlantic pearl-oyster</name>
    <name type="synonym">Pinctada martensii</name>
    <dbReference type="NCBI Taxonomy" id="66713"/>
    <lineage>
        <taxon>Eukaryota</taxon>
        <taxon>Metazoa</taxon>
        <taxon>Spiralia</taxon>
        <taxon>Lophotrochozoa</taxon>
        <taxon>Mollusca</taxon>
        <taxon>Bivalvia</taxon>
        <taxon>Autobranchia</taxon>
        <taxon>Pteriomorphia</taxon>
        <taxon>Pterioida</taxon>
        <taxon>Pterioidea</taxon>
        <taxon>Pteriidae</taxon>
        <taxon>Pinctada</taxon>
    </lineage>
</organism>
<sequence>MKFTTVIITIVMTVTALTLKFVEGDLNYTSLMREYLLLCGPEYFCFESRQTYKWEIGNNDNFRNQRLCPECRCDKSCVNRGDCCPDLFFSFPKLECVNRTIIKATENDRKRDSQFSALMVTDCPTGSDPDVSMKCTNLTDTKSRLLNFPVTAVEFPIHYYNRHCAKCNNVTEFKTWKLDIFCGLMADFNYLSSVEDVISMAFEKKSLFPDF</sequence>
<proteinExistence type="predicted"/>
<feature type="chain" id="PRO_5041700359" description="SMB domain-containing protein" evidence="1">
    <location>
        <begin position="25"/>
        <end position="211"/>
    </location>
</feature>
<keyword evidence="1" id="KW-0732">Signal</keyword>
<feature type="signal peptide" evidence="1">
    <location>
        <begin position="1"/>
        <end position="24"/>
    </location>
</feature>
<gene>
    <name evidence="2" type="ORF">FSP39_009741</name>
</gene>